<accession>A0A813KB27</accession>
<dbReference type="PANTHER" id="PTHR22807">
    <property type="entry name" value="NOP2 YEAST -RELATED NOL1/NOP2/FMU SUN DOMAIN-CONTAINING"/>
    <property type="match status" value="1"/>
</dbReference>
<dbReference type="InterPro" id="IPR029063">
    <property type="entry name" value="SAM-dependent_MTases_sf"/>
</dbReference>
<evidence type="ECO:0000256" key="1">
    <source>
        <dbReference type="SAM" id="MobiDB-lite"/>
    </source>
</evidence>
<protein>
    <submittedName>
        <fullName evidence="3">Uncharacterized protein</fullName>
    </submittedName>
</protein>
<sequence length="1136" mass="120059">PRRGLGADPSEPLDGAILAATGAIYGVRATDGGVLKIDTVSDVASSQLLSTDDGEQWLHLVSAADGSAIFGLPFSAQSVLKIVPFSGTISTIGPAFSGDCCRWRHGVVTDGGIVYAVPWLASSVLRIDPHSDQVTTLGGLGQASSSSGRWGFAVFAGGAVFGIPWSAESVLRVDISSDKVTMLGHFDSTPGKWRYGAAAINGMVYALPLAATSVLRIDSATGQVSELGNLQGGSYKWATGLHVGPWIFGLPDSVCSVLQINGIRSSVLTLGDLSCEGVESHKWRAGVVAENGALYAVPFSARAVLKIVPVDFGAAKVSSQHDPVARGQMALIDYSTSSSAGCTLALEACLSSAAGNFAGRSALFGDILGHEQATETRGGPRPSERLSCRRPESRVPEVAVLNPFVPDEVRQQVAFKHGLENINSHFWQRSCTSQIPELSVADAVATSMVFAEGEVGGPMLPRAHFASGSQSQASGSRSLLPCCFMSAASALGALAVGVQPGERVLDLCAGPGAKALVLATSLFASPTTQGPWLQSVGLETGLLQGGPPSSAGLLVCNEPNRSRAGQLAAALASFLPADILGGAGPGRLVITQVEATERAPLPLKRLGPFDQVLVDPPFAAVHAGAHGDREGAELAEKLLRCASQLVRPGGIIVYCTSSGEDRDNDGVVRRFLRRCSADFEVLPPADVGLPGLAKAEATEFGTVLLTTGDPCSGPLYLARLRNGFIYGVPHSATSVLKVNPFSDTATTFGFVNTGVAKWNQGVLAPSGIIFCLPDSASTILRIDPDLETVSELPVQSRPSLAPAHPGTFVFVSTPQPTTHQTTTHEAFRFVGTTDPALPIAIEDLPDWPMEPIATTTVQIMCLGFSCGYESIIRPDAAELVCRSQPCAGTCCLPTCLAFDCPDGYNRRPSAIDFACSSGYCSKDDLGNCCVMDFHKPDVLVPLLIFMSTGVICTLVQTRRCQTERLSKQKSFKLTYFTVLFLWDVCDQTASWWFWQYTADIGASWMVQAGSMLSAALGTIVIFVAFFAGLFMGTTQLIDYRSPELCYSVGAGTADIIMLISAYMFEMEGLDEGSWIKVLNLIATLIDFVLKVMEAAGALFNLESADLPTEEDMELLYPADFHADVPSSTRHLPSYPR</sequence>
<dbReference type="EMBL" id="CAJNNW010028668">
    <property type="protein sequence ID" value="CAE8697184.1"/>
    <property type="molecule type" value="Genomic_DNA"/>
</dbReference>
<dbReference type="Gene3D" id="3.40.50.150">
    <property type="entry name" value="Vaccinia Virus protein VP39"/>
    <property type="match status" value="1"/>
</dbReference>
<keyword evidence="2" id="KW-0812">Transmembrane</keyword>
<dbReference type="SUPFAM" id="SSF53335">
    <property type="entry name" value="S-adenosyl-L-methionine-dependent methyltransferases"/>
    <property type="match status" value="1"/>
</dbReference>
<gene>
    <name evidence="3" type="ORF">PGLA2088_LOCUS30163</name>
</gene>
<comment type="caution">
    <text evidence="3">The sequence shown here is derived from an EMBL/GenBank/DDBJ whole genome shotgun (WGS) entry which is preliminary data.</text>
</comment>
<keyword evidence="2" id="KW-1133">Transmembrane helix</keyword>
<feature type="transmembrane region" description="Helical" evidence="2">
    <location>
        <begin position="1044"/>
        <end position="1062"/>
    </location>
</feature>
<feature type="compositionally biased region" description="Basic and acidic residues" evidence="1">
    <location>
        <begin position="382"/>
        <end position="392"/>
    </location>
</feature>
<name>A0A813KB27_POLGL</name>
<evidence type="ECO:0000313" key="3">
    <source>
        <dbReference type="EMBL" id="CAE8697184.1"/>
    </source>
</evidence>
<dbReference type="InterPro" id="IPR023267">
    <property type="entry name" value="RCMT"/>
</dbReference>
<dbReference type="GO" id="GO:0008173">
    <property type="term" value="F:RNA methyltransferase activity"/>
    <property type="evidence" value="ECO:0007669"/>
    <property type="project" value="InterPro"/>
</dbReference>
<feature type="region of interest" description="Disordered" evidence="1">
    <location>
        <begin position="372"/>
        <end position="392"/>
    </location>
</feature>
<feature type="transmembrane region" description="Helical" evidence="2">
    <location>
        <begin position="1014"/>
        <end position="1032"/>
    </location>
</feature>
<feature type="transmembrane region" description="Helical" evidence="2">
    <location>
        <begin position="975"/>
        <end position="994"/>
    </location>
</feature>
<dbReference type="Proteomes" id="UP000626109">
    <property type="component" value="Unassembled WGS sequence"/>
</dbReference>
<dbReference type="PANTHER" id="PTHR22807:SF53">
    <property type="entry name" value="RIBOSOMAL RNA SMALL SUBUNIT METHYLTRANSFERASE B-RELATED"/>
    <property type="match status" value="1"/>
</dbReference>
<dbReference type="SUPFAM" id="SSF63829">
    <property type="entry name" value="Calcium-dependent phosphotriesterase"/>
    <property type="match status" value="1"/>
</dbReference>
<keyword evidence="2" id="KW-0472">Membrane</keyword>
<proteinExistence type="predicted"/>
<organism evidence="3 4">
    <name type="scientific">Polarella glacialis</name>
    <name type="common">Dinoflagellate</name>
    <dbReference type="NCBI Taxonomy" id="89957"/>
    <lineage>
        <taxon>Eukaryota</taxon>
        <taxon>Sar</taxon>
        <taxon>Alveolata</taxon>
        <taxon>Dinophyceae</taxon>
        <taxon>Suessiales</taxon>
        <taxon>Suessiaceae</taxon>
        <taxon>Polarella</taxon>
    </lineage>
</organism>
<evidence type="ECO:0000256" key="2">
    <source>
        <dbReference type="SAM" id="Phobius"/>
    </source>
</evidence>
<evidence type="ECO:0000313" key="4">
    <source>
        <dbReference type="Proteomes" id="UP000626109"/>
    </source>
</evidence>
<reference evidence="3" key="1">
    <citation type="submission" date="2021-02" db="EMBL/GenBank/DDBJ databases">
        <authorList>
            <person name="Dougan E. K."/>
            <person name="Rhodes N."/>
            <person name="Thang M."/>
            <person name="Chan C."/>
        </authorList>
    </citation>
    <scope>NUCLEOTIDE SEQUENCE</scope>
</reference>
<feature type="non-terminal residue" evidence="3">
    <location>
        <position position="1"/>
    </location>
</feature>
<dbReference type="AlphaFoldDB" id="A0A813KB27"/>
<dbReference type="GO" id="GO:0001510">
    <property type="term" value="P:RNA methylation"/>
    <property type="evidence" value="ECO:0007669"/>
    <property type="project" value="InterPro"/>
</dbReference>
<feature type="transmembrane region" description="Helical" evidence="2">
    <location>
        <begin position="938"/>
        <end position="955"/>
    </location>
</feature>
<dbReference type="CDD" id="cd02440">
    <property type="entry name" value="AdoMet_MTases"/>
    <property type="match status" value="1"/>
</dbReference>